<reference evidence="4 5" key="1">
    <citation type="submission" date="2024-03" db="EMBL/GenBank/DDBJ databases">
        <authorList>
            <person name="Gkanogiannis A."/>
            <person name="Becerra Lopez-Lavalle L."/>
        </authorList>
    </citation>
    <scope>NUCLEOTIDE SEQUENCE [LARGE SCALE GENOMIC DNA]</scope>
</reference>
<dbReference type="PANTHER" id="PTHR33021">
    <property type="entry name" value="BLUE COPPER PROTEIN"/>
    <property type="match status" value="1"/>
</dbReference>
<dbReference type="PANTHER" id="PTHR33021:SF533">
    <property type="entry name" value="PHYTOCYANIN DOMAIN-CONTAINING PROTEIN"/>
    <property type="match status" value="1"/>
</dbReference>
<evidence type="ECO:0000313" key="5">
    <source>
        <dbReference type="Proteomes" id="UP001642487"/>
    </source>
</evidence>
<organism evidence="4 5">
    <name type="scientific">Citrullus colocynthis</name>
    <name type="common">colocynth</name>
    <dbReference type="NCBI Taxonomy" id="252529"/>
    <lineage>
        <taxon>Eukaryota</taxon>
        <taxon>Viridiplantae</taxon>
        <taxon>Streptophyta</taxon>
        <taxon>Embryophyta</taxon>
        <taxon>Tracheophyta</taxon>
        <taxon>Spermatophyta</taxon>
        <taxon>Magnoliopsida</taxon>
        <taxon>eudicotyledons</taxon>
        <taxon>Gunneridae</taxon>
        <taxon>Pentapetalae</taxon>
        <taxon>rosids</taxon>
        <taxon>fabids</taxon>
        <taxon>Cucurbitales</taxon>
        <taxon>Cucurbitaceae</taxon>
        <taxon>Benincaseae</taxon>
        <taxon>Citrullus</taxon>
    </lineage>
</organism>
<evidence type="ECO:0000313" key="4">
    <source>
        <dbReference type="EMBL" id="CAK9311032.1"/>
    </source>
</evidence>
<dbReference type="Gene3D" id="2.60.40.420">
    <property type="entry name" value="Cupredoxins - blue copper proteins"/>
    <property type="match status" value="1"/>
</dbReference>
<feature type="region of interest" description="Disordered" evidence="1">
    <location>
        <begin position="135"/>
        <end position="165"/>
    </location>
</feature>
<feature type="domain" description="Phytocyanin" evidence="3">
    <location>
        <begin position="28"/>
        <end position="129"/>
    </location>
</feature>
<keyword evidence="5" id="KW-1185">Reference proteome</keyword>
<evidence type="ECO:0000256" key="1">
    <source>
        <dbReference type="SAM" id="MobiDB-lite"/>
    </source>
</evidence>
<sequence length="191" mass="20203">MRRRSGCCKVLAAAAAISAILIPCVLAKDYVVGDDKGWTINFDYQAWAQGKLFFVGDSLIFNYGPEQGRHNVFKVNGTAFKECTTPADVQPLTTGHDRILLKTAGRKWYICGVGFHCTAGQRLAITVLEQGASVPSPSPSPLPLPTPSPPLPTNSTNAPPPAPSAATKAAVSGFVMAFTVLAAGWDIMTKA</sequence>
<dbReference type="EMBL" id="OZ021744">
    <property type="protein sequence ID" value="CAK9311032.1"/>
    <property type="molecule type" value="Genomic_DNA"/>
</dbReference>
<dbReference type="InterPro" id="IPR008972">
    <property type="entry name" value="Cupredoxin"/>
</dbReference>
<name>A0ABP0XWW6_9ROSI</name>
<dbReference type="Proteomes" id="UP001642487">
    <property type="component" value="Chromosome 10"/>
</dbReference>
<accession>A0ABP0XWW6</accession>
<evidence type="ECO:0000256" key="2">
    <source>
        <dbReference type="SAM" id="SignalP"/>
    </source>
</evidence>
<dbReference type="InterPro" id="IPR003245">
    <property type="entry name" value="Phytocyanin_dom"/>
</dbReference>
<evidence type="ECO:0000259" key="3">
    <source>
        <dbReference type="PROSITE" id="PS51485"/>
    </source>
</evidence>
<keyword evidence="2" id="KW-0732">Signal</keyword>
<protein>
    <recommendedName>
        <fullName evidence="3">Phytocyanin domain-containing protein</fullName>
    </recommendedName>
</protein>
<gene>
    <name evidence="4" type="ORF">CITCOLO1_LOCUS2679</name>
</gene>
<dbReference type="CDD" id="cd04216">
    <property type="entry name" value="Phytocyanin"/>
    <property type="match status" value="1"/>
</dbReference>
<dbReference type="Pfam" id="PF02298">
    <property type="entry name" value="Cu_bind_like"/>
    <property type="match status" value="1"/>
</dbReference>
<feature type="compositionally biased region" description="Pro residues" evidence="1">
    <location>
        <begin position="136"/>
        <end position="163"/>
    </location>
</feature>
<dbReference type="SUPFAM" id="SSF49503">
    <property type="entry name" value="Cupredoxins"/>
    <property type="match status" value="1"/>
</dbReference>
<feature type="signal peptide" evidence="2">
    <location>
        <begin position="1"/>
        <end position="27"/>
    </location>
</feature>
<dbReference type="InterPro" id="IPR039391">
    <property type="entry name" value="Phytocyanin-like"/>
</dbReference>
<proteinExistence type="predicted"/>
<feature type="chain" id="PRO_5045195699" description="Phytocyanin domain-containing protein" evidence="2">
    <location>
        <begin position="28"/>
        <end position="191"/>
    </location>
</feature>
<dbReference type="PROSITE" id="PS51485">
    <property type="entry name" value="PHYTOCYANIN"/>
    <property type="match status" value="1"/>
</dbReference>